<dbReference type="InterPro" id="IPR036465">
    <property type="entry name" value="vWFA_dom_sf"/>
</dbReference>
<evidence type="ECO:0000313" key="6">
    <source>
        <dbReference type="Proteomes" id="UP000298663"/>
    </source>
</evidence>
<sequence length="435" mass="47681">MNFCGDSPNDEMRLLAFVFAVFLSVEAANVMSTSTTKKVLTKSSTTLTPKTISTTLAPVITTKDPFATEDRECACTYSKIWLDIVLVIDVSKSMSEGLSSVAADLFSMFGQMEVSQKNGQYSRVALVSAGENATTVSDLNTYQNIDDLNQDLVALQVGKDKDVNVQAGLNAASEILKTTGNQRARKQVILLYTSAYNQGGYKDPLETATQLKDSGVSIITAAYVKADESTDVLKIGELATPSLNFTNIDSTGVVAEIMNSYCQVNCFCRSNWAQFADKYNSLGAHRFGVCLKFIGMPASWYAANAIGCRNKGSGAYLATEFSAKKHTFNKAYYADMNRQIGNRNYHIGLRKNHPSDTSYVWVQGTSKDLKLDPNGYKKWAPGMPNISIGECVSVKKTGFLSMWANTNCYTDIQNYLCESVSCDTDNFCDMSQDTF</sequence>
<keyword evidence="1" id="KW-1015">Disulfide bond</keyword>
<dbReference type="SMART" id="SM00034">
    <property type="entry name" value="CLECT"/>
    <property type="match status" value="1"/>
</dbReference>
<dbReference type="InterPro" id="IPR016186">
    <property type="entry name" value="C-type_lectin-like/link_sf"/>
</dbReference>
<dbReference type="InterPro" id="IPR002035">
    <property type="entry name" value="VWF_A"/>
</dbReference>
<dbReference type="STRING" id="34508.A0A4V6A297"/>
<feature type="chain" id="PRO_5020745825" description="VWFA domain-containing protein" evidence="2">
    <location>
        <begin position="28"/>
        <end position="435"/>
    </location>
</feature>
<dbReference type="PROSITE" id="PS00615">
    <property type="entry name" value="C_TYPE_LECTIN_1"/>
    <property type="match status" value="1"/>
</dbReference>
<dbReference type="Gene3D" id="3.40.50.410">
    <property type="entry name" value="von Willebrand factor, type A domain"/>
    <property type="match status" value="1"/>
</dbReference>
<feature type="domain" description="VWFA" evidence="4">
    <location>
        <begin position="83"/>
        <end position="261"/>
    </location>
</feature>
<evidence type="ECO:0000256" key="1">
    <source>
        <dbReference type="ARBA" id="ARBA00023157"/>
    </source>
</evidence>
<dbReference type="EMBL" id="AZBU02000005">
    <property type="protein sequence ID" value="TKR78245.1"/>
    <property type="molecule type" value="Genomic_DNA"/>
</dbReference>
<dbReference type="SUPFAM" id="SSF53300">
    <property type="entry name" value="vWA-like"/>
    <property type="match status" value="1"/>
</dbReference>
<name>A0A4V6A297_STECR</name>
<dbReference type="OrthoDB" id="5787264at2759"/>
<evidence type="ECO:0000259" key="4">
    <source>
        <dbReference type="PROSITE" id="PS50234"/>
    </source>
</evidence>
<dbReference type="SMART" id="SM00327">
    <property type="entry name" value="VWA"/>
    <property type="match status" value="1"/>
</dbReference>
<dbReference type="PANTHER" id="PTHR31024:SF13">
    <property type="entry name" value="C-TYPE LECTIN DOMAIN-CONTAINING PROTEIN 160"/>
    <property type="match status" value="1"/>
</dbReference>
<evidence type="ECO:0000259" key="3">
    <source>
        <dbReference type="PROSITE" id="PS50041"/>
    </source>
</evidence>
<dbReference type="PANTHER" id="PTHR31024">
    <property type="entry name" value="C-TYPE LECTIN"/>
    <property type="match status" value="1"/>
</dbReference>
<keyword evidence="2" id="KW-0732">Signal</keyword>
<protein>
    <recommendedName>
        <fullName evidence="7">VWFA domain-containing protein</fullName>
    </recommendedName>
</protein>
<dbReference type="PROSITE" id="PS50041">
    <property type="entry name" value="C_TYPE_LECTIN_2"/>
    <property type="match status" value="1"/>
</dbReference>
<feature type="domain" description="C-type lectin" evidence="3">
    <location>
        <begin position="286"/>
        <end position="408"/>
    </location>
</feature>
<evidence type="ECO:0008006" key="7">
    <source>
        <dbReference type="Google" id="ProtNLM"/>
    </source>
</evidence>
<dbReference type="InterPro" id="IPR001304">
    <property type="entry name" value="C-type_lectin-like"/>
</dbReference>
<dbReference type="CDD" id="cd00037">
    <property type="entry name" value="CLECT"/>
    <property type="match status" value="1"/>
</dbReference>
<dbReference type="InterPro" id="IPR016187">
    <property type="entry name" value="CTDL_fold"/>
</dbReference>
<proteinExistence type="predicted"/>
<keyword evidence="6" id="KW-1185">Reference proteome</keyword>
<comment type="caution">
    <text evidence="5">The sequence shown here is derived from an EMBL/GenBank/DDBJ whole genome shotgun (WGS) entry which is preliminary data.</text>
</comment>
<organism evidence="5 6">
    <name type="scientific">Steinernema carpocapsae</name>
    <name type="common">Entomopathogenic nematode</name>
    <dbReference type="NCBI Taxonomy" id="34508"/>
    <lineage>
        <taxon>Eukaryota</taxon>
        <taxon>Metazoa</taxon>
        <taxon>Ecdysozoa</taxon>
        <taxon>Nematoda</taxon>
        <taxon>Chromadorea</taxon>
        <taxon>Rhabditida</taxon>
        <taxon>Tylenchina</taxon>
        <taxon>Panagrolaimomorpha</taxon>
        <taxon>Strongyloidoidea</taxon>
        <taxon>Steinernematidae</taxon>
        <taxon>Steinernema</taxon>
    </lineage>
</organism>
<dbReference type="SUPFAM" id="SSF56436">
    <property type="entry name" value="C-type lectin-like"/>
    <property type="match status" value="1"/>
</dbReference>
<evidence type="ECO:0000313" key="5">
    <source>
        <dbReference type="EMBL" id="TKR78245.1"/>
    </source>
</evidence>
<evidence type="ECO:0000256" key="2">
    <source>
        <dbReference type="SAM" id="SignalP"/>
    </source>
</evidence>
<dbReference type="PROSITE" id="PS50234">
    <property type="entry name" value="VWFA"/>
    <property type="match status" value="1"/>
</dbReference>
<dbReference type="AlphaFoldDB" id="A0A4V6A297"/>
<dbReference type="GO" id="GO:0045087">
    <property type="term" value="P:innate immune response"/>
    <property type="evidence" value="ECO:0007669"/>
    <property type="project" value="TreeGrafter"/>
</dbReference>
<feature type="signal peptide" evidence="2">
    <location>
        <begin position="1"/>
        <end position="27"/>
    </location>
</feature>
<reference evidence="5 6" key="2">
    <citation type="journal article" date="2019" name="G3 (Bethesda)">
        <title>Hybrid Assembly of the Genome of the Entomopathogenic Nematode Steinernema carpocapsae Identifies the X-Chromosome.</title>
        <authorList>
            <person name="Serra L."/>
            <person name="Macchietto M."/>
            <person name="Macias-Munoz A."/>
            <person name="McGill C.J."/>
            <person name="Rodriguez I.M."/>
            <person name="Rodriguez B."/>
            <person name="Murad R."/>
            <person name="Mortazavi A."/>
        </authorList>
    </citation>
    <scope>NUCLEOTIDE SEQUENCE [LARGE SCALE GENOMIC DNA]</scope>
    <source>
        <strain evidence="5 6">ALL</strain>
    </source>
</reference>
<dbReference type="Pfam" id="PF00092">
    <property type="entry name" value="VWA"/>
    <property type="match status" value="1"/>
</dbReference>
<dbReference type="InterPro" id="IPR018378">
    <property type="entry name" value="C-type_lectin_CS"/>
</dbReference>
<dbReference type="Proteomes" id="UP000298663">
    <property type="component" value="Unassembled WGS sequence"/>
</dbReference>
<reference evidence="5 6" key="1">
    <citation type="journal article" date="2015" name="Genome Biol.">
        <title>Comparative genomics of Steinernema reveals deeply conserved gene regulatory networks.</title>
        <authorList>
            <person name="Dillman A.R."/>
            <person name="Macchietto M."/>
            <person name="Porter C.F."/>
            <person name="Rogers A."/>
            <person name="Williams B."/>
            <person name="Antoshechkin I."/>
            <person name="Lee M.M."/>
            <person name="Goodwin Z."/>
            <person name="Lu X."/>
            <person name="Lewis E.E."/>
            <person name="Goodrich-Blair H."/>
            <person name="Stock S.P."/>
            <person name="Adams B.J."/>
            <person name="Sternberg P.W."/>
            <person name="Mortazavi A."/>
        </authorList>
    </citation>
    <scope>NUCLEOTIDE SEQUENCE [LARGE SCALE GENOMIC DNA]</scope>
    <source>
        <strain evidence="5 6">ALL</strain>
    </source>
</reference>
<dbReference type="Gene3D" id="3.10.100.10">
    <property type="entry name" value="Mannose-Binding Protein A, subunit A"/>
    <property type="match status" value="1"/>
</dbReference>
<gene>
    <name evidence="5" type="ORF">L596_019083</name>
</gene>
<accession>A0A4V6A297</accession>